<proteinExistence type="inferred from homology"/>
<evidence type="ECO:0000256" key="5">
    <source>
        <dbReference type="ARBA" id="ARBA00022679"/>
    </source>
</evidence>
<dbReference type="CDD" id="cd13645">
    <property type="entry name" value="PBP2_HuPBGD_like"/>
    <property type="match status" value="1"/>
</dbReference>
<sequence>MSEKIIKVGSRKSELALVQTRYVIQQLQLLYPEKKFEICKMTTVGDRVLNISLPKIGEKSLFTKDLEDALNKGVVDFVVHSLKDLPTSLPEGMAIGAILEREDPSDALVLNKKFQGHVLDSLPHGSVIGTSSLRRAAQLSDKYPHLKVCDVRGNLNTRLAKLDAADSPMAGLLLAKAGLHRMGWQHRINQTLNYCSSLYAVGQGALAVECRASDSYIAGLIAPLSHKDTVLQVLAERSFLKKLGGGCSAPVAVSTKIHHNVELSSMILEIRGAVWSLDGKDMIEDTLKVGLEELDAKCDVKQDFATNKKRLKLDDADHDKKSECKQKQEVVEKVVIKPLDRNIAREHIDNDCISLALPIGQDFMGQCPYLEAGHTEIIGKCPYKISEQGDTSSARDHENITNPIPKKLLKNNCPFSDESKQSNIVVDSNKIITSLCGILKQNNITIEVMEKCESLGMQLGDILSKNGALELIKSAQSQIKLSS</sequence>
<organism evidence="10">
    <name type="scientific">Xenopsylla cheopis</name>
    <name type="common">Oriental rat flea</name>
    <name type="synonym">Pulex cheopis</name>
    <dbReference type="NCBI Taxonomy" id="163159"/>
    <lineage>
        <taxon>Eukaryota</taxon>
        <taxon>Metazoa</taxon>
        <taxon>Ecdysozoa</taxon>
        <taxon>Arthropoda</taxon>
        <taxon>Hexapoda</taxon>
        <taxon>Insecta</taxon>
        <taxon>Pterygota</taxon>
        <taxon>Neoptera</taxon>
        <taxon>Endopterygota</taxon>
        <taxon>Siphonaptera</taxon>
        <taxon>Pulicidae</taxon>
        <taxon>Xenopsyllinae</taxon>
        <taxon>Xenopsylla</taxon>
    </lineage>
</organism>
<dbReference type="PRINTS" id="PR00151">
    <property type="entry name" value="PORPHBDMNASE"/>
</dbReference>
<dbReference type="InterPro" id="IPR022418">
    <property type="entry name" value="Porphobilinogen_deaminase_C"/>
</dbReference>
<dbReference type="NCBIfam" id="TIGR00212">
    <property type="entry name" value="hemC"/>
    <property type="match status" value="1"/>
</dbReference>
<dbReference type="InterPro" id="IPR022419">
    <property type="entry name" value="Porphobilin_deaminase_cofac_BS"/>
</dbReference>
<protein>
    <recommendedName>
        <fullName evidence="4">hydroxymethylbilane synthase</fullName>
        <ecNumber evidence="4">2.5.1.61</ecNumber>
    </recommendedName>
    <alternativeName>
        <fullName evidence="7">Hydroxymethylbilane synthase</fullName>
    </alternativeName>
</protein>
<dbReference type="EMBL" id="GIIL01005616">
    <property type="protein sequence ID" value="NOV49342.1"/>
    <property type="molecule type" value="Transcribed_RNA"/>
</dbReference>
<reference evidence="10" key="1">
    <citation type="submission" date="2020-03" db="EMBL/GenBank/DDBJ databases">
        <title>Transcriptomic Profiling of the Digestive Tract of the Rat Flea, Xenopsylla cheopis, Following Blood Feeding and Infection with Yersinia pestis.</title>
        <authorList>
            <person name="Bland D.M."/>
            <person name="Martens C.A."/>
            <person name="Virtaneva K."/>
            <person name="Kanakabandi K."/>
            <person name="Long D."/>
            <person name="Rosenke R."/>
            <person name="Saturday G.A."/>
            <person name="Hoyt F.H."/>
            <person name="Bruno D.P."/>
            <person name="Ribeiro J.M.C."/>
            <person name="Hinnebusch J."/>
        </authorList>
    </citation>
    <scope>NUCLEOTIDE SEQUENCE</scope>
</reference>
<dbReference type="PANTHER" id="PTHR11557">
    <property type="entry name" value="PORPHOBILINOGEN DEAMINASE"/>
    <property type="match status" value="1"/>
</dbReference>
<name>A0A6M2DT80_XENCH</name>
<evidence type="ECO:0000256" key="7">
    <source>
        <dbReference type="ARBA" id="ARBA00033064"/>
    </source>
</evidence>
<evidence type="ECO:0000256" key="6">
    <source>
        <dbReference type="ARBA" id="ARBA00023244"/>
    </source>
</evidence>
<dbReference type="SUPFAM" id="SSF54782">
    <property type="entry name" value="Porphobilinogen deaminase (hydroxymethylbilane synthase), C-terminal domain"/>
    <property type="match status" value="1"/>
</dbReference>
<dbReference type="UniPathway" id="UPA00251">
    <property type="reaction ID" value="UER00319"/>
</dbReference>
<dbReference type="FunFam" id="3.40.190.10:FF:000005">
    <property type="entry name" value="Porphobilinogen deaminase"/>
    <property type="match status" value="1"/>
</dbReference>
<accession>A0A6M2DT80</accession>
<evidence type="ECO:0000256" key="4">
    <source>
        <dbReference type="ARBA" id="ARBA00012655"/>
    </source>
</evidence>
<keyword evidence="5" id="KW-0808">Transferase</keyword>
<comment type="pathway">
    <text evidence="2">Porphyrin-containing compound metabolism; protoporphyrin-IX biosynthesis; coproporphyrinogen-III from 5-aminolevulinate: step 2/4.</text>
</comment>
<dbReference type="PROSITE" id="PS00533">
    <property type="entry name" value="PORPHOBILINOGEN_DEAM"/>
    <property type="match status" value="1"/>
</dbReference>
<dbReference type="SUPFAM" id="SSF53850">
    <property type="entry name" value="Periplasmic binding protein-like II"/>
    <property type="match status" value="1"/>
</dbReference>
<feature type="domain" description="Porphobilinogen deaminase N-terminal" evidence="8">
    <location>
        <begin position="6"/>
        <end position="217"/>
    </location>
</feature>
<dbReference type="InterPro" id="IPR022417">
    <property type="entry name" value="Porphobilin_deaminase_N"/>
</dbReference>
<evidence type="ECO:0000256" key="1">
    <source>
        <dbReference type="ARBA" id="ARBA00001916"/>
    </source>
</evidence>
<evidence type="ECO:0000259" key="9">
    <source>
        <dbReference type="Pfam" id="PF03900"/>
    </source>
</evidence>
<dbReference type="FunFam" id="3.40.190.10:FF:000260">
    <property type="entry name" value="Porphobilinogen deaminase"/>
    <property type="match status" value="1"/>
</dbReference>
<dbReference type="Gene3D" id="3.40.190.10">
    <property type="entry name" value="Periplasmic binding protein-like II"/>
    <property type="match status" value="2"/>
</dbReference>
<dbReference type="GO" id="GO:0005737">
    <property type="term" value="C:cytoplasm"/>
    <property type="evidence" value="ECO:0007669"/>
    <property type="project" value="TreeGrafter"/>
</dbReference>
<dbReference type="AlphaFoldDB" id="A0A6M2DT80"/>
<comment type="similarity">
    <text evidence="3">Belongs to the HMBS family.</text>
</comment>
<dbReference type="InterPro" id="IPR000860">
    <property type="entry name" value="HemC"/>
</dbReference>
<dbReference type="InterPro" id="IPR036803">
    <property type="entry name" value="Porphobilinogen_deaminase_C_sf"/>
</dbReference>
<evidence type="ECO:0000259" key="8">
    <source>
        <dbReference type="Pfam" id="PF01379"/>
    </source>
</evidence>
<dbReference type="Pfam" id="PF03900">
    <property type="entry name" value="Porphobil_deamC"/>
    <property type="match status" value="1"/>
</dbReference>
<keyword evidence="6" id="KW-0627">Porphyrin biosynthesis</keyword>
<evidence type="ECO:0000313" key="10">
    <source>
        <dbReference type="EMBL" id="NOV49342.1"/>
    </source>
</evidence>
<evidence type="ECO:0000256" key="2">
    <source>
        <dbReference type="ARBA" id="ARBA00004735"/>
    </source>
</evidence>
<feature type="domain" description="Porphobilinogen deaminase C-terminal" evidence="9">
    <location>
        <begin position="231"/>
        <end position="292"/>
    </location>
</feature>
<dbReference type="EC" id="2.5.1.61" evidence="4"/>
<dbReference type="Gene3D" id="3.30.160.40">
    <property type="entry name" value="Porphobilinogen deaminase, C-terminal domain"/>
    <property type="match status" value="1"/>
</dbReference>
<dbReference type="GO" id="GO:0004418">
    <property type="term" value="F:hydroxymethylbilane synthase activity"/>
    <property type="evidence" value="ECO:0007669"/>
    <property type="project" value="UniProtKB-EC"/>
</dbReference>
<comment type="cofactor">
    <cofactor evidence="1">
        <name>dipyrromethane</name>
        <dbReference type="ChEBI" id="CHEBI:60342"/>
    </cofactor>
</comment>
<evidence type="ECO:0000256" key="3">
    <source>
        <dbReference type="ARBA" id="ARBA00005638"/>
    </source>
</evidence>
<dbReference type="PANTHER" id="PTHR11557:SF0">
    <property type="entry name" value="PORPHOBILINOGEN DEAMINASE"/>
    <property type="match status" value="1"/>
</dbReference>
<dbReference type="Pfam" id="PF01379">
    <property type="entry name" value="Porphobil_deam"/>
    <property type="match status" value="1"/>
</dbReference>
<dbReference type="GO" id="GO:0006782">
    <property type="term" value="P:protoporphyrinogen IX biosynthetic process"/>
    <property type="evidence" value="ECO:0007669"/>
    <property type="project" value="UniProtKB-UniPathway"/>
</dbReference>